<comment type="caution">
    <text evidence="4">The sequence shown here is derived from an EMBL/GenBank/DDBJ whole genome shotgun (WGS) entry which is preliminary data.</text>
</comment>
<feature type="region of interest" description="Disordered" evidence="2">
    <location>
        <begin position="207"/>
        <end position="353"/>
    </location>
</feature>
<dbReference type="EMBL" id="JBFXLT010000014">
    <property type="protein sequence ID" value="KAL2818307.1"/>
    <property type="molecule type" value="Genomic_DNA"/>
</dbReference>
<protein>
    <submittedName>
        <fullName evidence="4">Heterokaryon incompatibility protein-domain-containing protein</fullName>
    </submittedName>
</protein>
<reference evidence="4 5" key="1">
    <citation type="submission" date="2024-07" db="EMBL/GenBank/DDBJ databases">
        <title>Section-level genome sequencing and comparative genomics of Aspergillus sections Usti and Cavernicolus.</title>
        <authorList>
            <consortium name="Lawrence Berkeley National Laboratory"/>
            <person name="Nybo J.L."/>
            <person name="Vesth T.C."/>
            <person name="Theobald S."/>
            <person name="Frisvad J.C."/>
            <person name="Larsen T.O."/>
            <person name="Kjaerboelling I."/>
            <person name="Rothschild-Mancinelli K."/>
            <person name="Lyhne E.K."/>
            <person name="Kogle M.E."/>
            <person name="Barry K."/>
            <person name="Clum A."/>
            <person name="Na H."/>
            <person name="Ledsgaard L."/>
            <person name="Lin J."/>
            <person name="Lipzen A."/>
            <person name="Kuo A."/>
            <person name="Riley R."/>
            <person name="Mondo S."/>
            <person name="Labutti K."/>
            <person name="Haridas S."/>
            <person name="Pangalinan J."/>
            <person name="Salamov A.A."/>
            <person name="Simmons B.A."/>
            <person name="Magnuson J.K."/>
            <person name="Chen J."/>
            <person name="Drula E."/>
            <person name="Henrissat B."/>
            <person name="Wiebenga A."/>
            <person name="Lubbers R.J."/>
            <person name="Gomes A.C."/>
            <person name="Makela M.R."/>
            <person name="Stajich J."/>
            <person name="Grigoriev I.V."/>
            <person name="Mortensen U.H."/>
            <person name="De Vries R.P."/>
            <person name="Baker S.E."/>
            <person name="Andersen M.R."/>
        </authorList>
    </citation>
    <scope>NUCLEOTIDE SEQUENCE [LARGE SCALE GENOMIC DNA]</scope>
    <source>
        <strain evidence="4 5">CBS 588.65</strain>
    </source>
</reference>
<proteinExistence type="predicted"/>
<dbReference type="Pfam" id="PF06985">
    <property type="entry name" value="HET"/>
    <property type="match status" value="1"/>
</dbReference>
<feature type="compositionally biased region" description="Basic and acidic residues" evidence="2">
    <location>
        <begin position="255"/>
        <end position="336"/>
    </location>
</feature>
<name>A0ABR4HU81_9EURO</name>
<feature type="domain" description="Heterokaryon incompatibility" evidence="3">
    <location>
        <begin position="509"/>
        <end position="668"/>
    </location>
</feature>
<evidence type="ECO:0000259" key="3">
    <source>
        <dbReference type="Pfam" id="PF06985"/>
    </source>
</evidence>
<evidence type="ECO:0000256" key="1">
    <source>
        <dbReference type="SAM" id="Coils"/>
    </source>
</evidence>
<feature type="compositionally biased region" description="Acidic residues" evidence="2">
    <location>
        <begin position="141"/>
        <end position="158"/>
    </location>
</feature>
<dbReference type="InterPro" id="IPR010730">
    <property type="entry name" value="HET"/>
</dbReference>
<evidence type="ECO:0000256" key="2">
    <source>
        <dbReference type="SAM" id="MobiDB-lite"/>
    </source>
</evidence>
<feature type="compositionally biased region" description="Basic and acidic residues" evidence="2">
    <location>
        <begin position="343"/>
        <end position="353"/>
    </location>
</feature>
<feature type="compositionally biased region" description="Basic and acidic residues" evidence="2">
    <location>
        <begin position="218"/>
        <end position="229"/>
    </location>
</feature>
<evidence type="ECO:0000313" key="5">
    <source>
        <dbReference type="Proteomes" id="UP001610334"/>
    </source>
</evidence>
<keyword evidence="5" id="KW-1185">Reference proteome</keyword>
<feature type="coiled-coil region" evidence="1">
    <location>
        <begin position="66"/>
        <end position="107"/>
    </location>
</feature>
<feature type="region of interest" description="Disordered" evidence="2">
    <location>
        <begin position="1038"/>
        <end position="1061"/>
    </location>
</feature>
<dbReference type="Proteomes" id="UP001610334">
    <property type="component" value="Unassembled WGS sequence"/>
</dbReference>
<organism evidence="4 5">
    <name type="scientific">Aspergillus granulosus</name>
    <dbReference type="NCBI Taxonomy" id="176169"/>
    <lineage>
        <taxon>Eukaryota</taxon>
        <taxon>Fungi</taxon>
        <taxon>Dikarya</taxon>
        <taxon>Ascomycota</taxon>
        <taxon>Pezizomycotina</taxon>
        <taxon>Eurotiomycetes</taxon>
        <taxon>Eurotiomycetidae</taxon>
        <taxon>Eurotiales</taxon>
        <taxon>Aspergillaceae</taxon>
        <taxon>Aspergillus</taxon>
        <taxon>Aspergillus subgen. Nidulantes</taxon>
    </lineage>
</organism>
<gene>
    <name evidence="4" type="ORF">BJX63DRAFT_429240</name>
</gene>
<feature type="region of interest" description="Disordered" evidence="2">
    <location>
        <begin position="141"/>
        <end position="162"/>
    </location>
</feature>
<dbReference type="PANTHER" id="PTHR24148">
    <property type="entry name" value="ANKYRIN REPEAT DOMAIN-CONTAINING PROTEIN 39 HOMOLOG-RELATED"/>
    <property type="match status" value="1"/>
</dbReference>
<feature type="coiled-coil region" evidence="1">
    <location>
        <begin position="414"/>
        <end position="441"/>
    </location>
</feature>
<keyword evidence="1" id="KW-0175">Coiled coil</keyword>
<dbReference type="PANTHER" id="PTHR24148:SF64">
    <property type="entry name" value="HETEROKARYON INCOMPATIBILITY DOMAIN-CONTAINING PROTEIN"/>
    <property type="match status" value="1"/>
</dbReference>
<feature type="compositionally biased region" description="Acidic residues" evidence="2">
    <location>
        <begin position="232"/>
        <end position="254"/>
    </location>
</feature>
<sequence>MEYPRRFRLSHLYRSSRLPRDALSKEPQLPSRPPRDALSKEPQLPNLPPKSTVTVNHLTFREPDLLEASKKRERSLEEEIRQVQDKIKELKQEHDKLEKESREELNWIQREQRRAEGFRNARGRDSERLLDLLRQTKEDLESAIEPDDDQVTGEEEEDIHSQLERAQASLERDQMYLDRETVRGKLLHRELSAINEEIHDIEAEIKKKCMGEPNDDTMVEHGEDVDKALQENLEEQVEEQGQQDEGATQEENCEGLEKQNPKQQMEEKKQREAREEEELRERVETLESELTKKTNEEEKCKQDKETFQNKVDEQKKKVKYLKDQKTRLEDKRKREHEEEEEDDRRRREENQDQERFKELNRRIRREGLRDDMRIDLLRAKYRSSVWGDDELVPLKRHEDIFSQVEKLESRLVQVLHVKERLARARDLKNAFEREISSEQRLRDDFKESPASKSTTVDDHFSSSVEGIYESARLEEQDQIRLLILYPAPNKCYPLICGLTKKSLKDKPKYVALSYFWGGGSQHARLFYLEQEPSNGTLDPESWGTIARDARRIPIRNNLLRALLQLRRDDVPVHLWVDLMCINQTDKNEKTAQLPRMVNVYRMAEHVCVWLGEADSRGNSRKGMEFITKIMDFATLERFVKDKDQADNWLALAELMRDRWFSRRWVVQEISLAKSASVHCGSEMVQWADFADAVSILVSSQDKIRKLFDFERFKEGPDTLGEVQSFGANILLEATSRLFLRTASGGIVKPVKTLESLVTSLKTFNTSDQRDLIYSLVSIASDSYNPAVYAREGGDEKDNRNSNSDLVVTYHVDEIEVYKSFVRFCINASGSLDILCRPWAMPLKEPLPTWIRSLRDSEFGEPEKIYEGRKNGDSLVGPVGQPRYKASGDRKHENTSTATVPLPYLSVKGFILAQVAEPPSMKTTGVIGRDSLQKGGWPGINNSPECVPDRIWRTLIADRDADGQHPPTWYQRACLRCLEMADIFNNGDLNIGQLLQGPSDTLRVYLTRVRNTTWNRKFFVAKMKEPSTTEASKVKPVVNGTEGINGEETPQPPAGPEGAVGTDEEEQLFGLCPRGTNKNDLICILFGCSVPVILRYNKERHRYSVIGEAYVHGKMDGEAMEDYQSQNTLSGEQTFELE</sequence>
<feature type="region of interest" description="Disordered" evidence="2">
    <location>
        <begin position="16"/>
        <end position="58"/>
    </location>
</feature>
<feature type="region of interest" description="Disordered" evidence="2">
    <location>
        <begin position="864"/>
        <end position="894"/>
    </location>
</feature>
<accession>A0ABR4HU81</accession>
<dbReference type="InterPro" id="IPR052895">
    <property type="entry name" value="HetReg/Transcr_Mod"/>
</dbReference>
<evidence type="ECO:0000313" key="4">
    <source>
        <dbReference type="EMBL" id="KAL2818307.1"/>
    </source>
</evidence>